<evidence type="ECO:0000259" key="2">
    <source>
        <dbReference type="Pfam" id="PF02668"/>
    </source>
</evidence>
<dbReference type="InterPro" id="IPR007817">
    <property type="entry name" value="Isocyanide_synthase_DIT1"/>
</dbReference>
<dbReference type="EMBL" id="JAULSW010000002">
    <property type="protein sequence ID" value="KAK3389571.1"/>
    <property type="molecule type" value="Genomic_DNA"/>
</dbReference>
<dbReference type="SUPFAM" id="SSF51197">
    <property type="entry name" value="Clavaminate synthase-like"/>
    <property type="match status" value="1"/>
</dbReference>
<dbReference type="PANTHER" id="PTHR37285">
    <property type="entry name" value="SPORE WALL MATURATION PROTEIN DIT1"/>
    <property type="match status" value="1"/>
</dbReference>
<keyword evidence="1" id="KW-0560">Oxidoreductase</keyword>
<evidence type="ECO:0000256" key="1">
    <source>
        <dbReference type="ARBA" id="ARBA00023002"/>
    </source>
</evidence>
<dbReference type="Proteomes" id="UP001285441">
    <property type="component" value="Unassembled WGS sequence"/>
</dbReference>
<dbReference type="Pfam" id="PF05141">
    <property type="entry name" value="DIT1_PvcA"/>
    <property type="match status" value="1"/>
</dbReference>
<evidence type="ECO:0000313" key="3">
    <source>
        <dbReference type="EMBL" id="KAK3389571.1"/>
    </source>
</evidence>
<keyword evidence="4" id="KW-1185">Reference proteome</keyword>
<dbReference type="AlphaFoldDB" id="A0AAE0U3K4"/>
<gene>
    <name evidence="3" type="ORF">B0H63DRAFT_492469</name>
</gene>
<dbReference type="PANTHER" id="PTHR37285:SF5">
    <property type="entry name" value="SPORE WALL MATURATION PROTEIN DIT1"/>
    <property type="match status" value="1"/>
</dbReference>
<reference evidence="3" key="2">
    <citation type="submission" date="2023-06" db="EMBL/GenBank/DDBJ databases">
        <authorList>
            <consortium name="Lawrence Berkeley National Laboratory"/>
            <person name="Haridas S."/>
            <person name="Hensen N."/>
            <person name="Bonometti L."/>
            <person name="Westerberg I."/>
            <person name="Brannstrom I.O."/>
            <person name="Guillou S."/>
            <person name="Cros-Aarteil S."/>
            <person name="Calhoun S."/>
            <person name="Kuo A."/>
            <person name="Mondo S."/>
            <person name="Pangilinan J."/>
            <person name="Riley R."/>
            <person name="LaButti K."/>
            <person name="Andreopoulos B."/>
            <person name="Lipzen A."/>
            <person name="Chen C."/>
            <person name="Yanf M."/>
            <person name="Daum C."/>
            <person name="Ng V."/>
            <person name="Clum A."/>
            <person name="Steindorff A."/>
            <person name="Ohm R."/>
            <person name="Martin F."/>
            <person name="Silar P."/>
            <person name="Natvig D."/>
            <person name="Lalanne C."/>
            <person name="Gautier V."/>
            <person name="Ament-velasquez S.L."/>
            <person name="Kruys A."/>
            <person name="Hutchinson M.I."/>
            <person name="Powell A.J."/>
            <person name="Barry K."/>
            <person name="Miller A.N."/>
            <person name="Grigoriev I.V."/>
            <person name="Debuchy R."/>
            <person name="Gladieux P."/>
            <person name="Thoren M.H."/>
            <person name="Johannesson H."/>
        </authorList>
    </citation>
    <scope>NUCLEOTIDE SEQUENCE</scope>
    <source>
        <strain evidence="3">CBS 232.78</strain>
    </source>
</reference>
<organism evidence="3 4">
    <name type="scientific">Podospora didyma</name>
    <dbReference type="NCBI Taxonomy" id="330526"/>
    <lineage>
        <taxon>Eukaryota</taxon>
        <taxon>Fungi</taxon>
        <taxon>Dikarya</taxon>
        <taxon>Ascomycota</taxon>
        <taxon>Pezizomycotina</taxon>
        <taxon>Sordariomycetes</taxon>
        <taxon>Sordariomycetidae</taxon>
        <taxon>Sordariales</taxon>
        <taxon>Podosporaceae</taxon>
        <taxon>Podospora</taxon>
    </lineage>
</organism>
<dbReference type="InterPro" id="IPR003819">
    <property type="entry name" value="TauD/TfdA-like"/>
</dbReference>
<sequence>MPAIIESMEPLQPPVVLDKTQSLIQKACDILGIISRYRLKRSDTSSGKYHLAGLKFVALIYDQIKSSQPVRMCLPAFPFKSPNTQSKVLGRLPDMAEEFALAHINGLCAAIGDIYPAGAELTIISDGLVYNDLLGVPDKEVWAYGQGLRALAVEKRFKNIKFSRLDDLLHTNLADDLSEMAYVANATDFRRLLLNNYGKPNWDSSQEISNNEDTCLTYRGYLRFLETDLEHVYPVGPDRSKSRYKNGIKYISKQMLARGDAFARAVREHFPTHIRLSIHPSSTSQSKLSISLLPTTSVWTTPWHCSMATMMDGTVVTAPREQFDNKPDRFELVHNEHGRPSYYREKSDLLSWGDDNNNAANKIISEPLYPCGLLIRPAAGPLALSIEDVDAKRLRALSELNSPVVLRDFARTDDRELFEKTAGDLGTPLPWWFGLVLEVKDQGQDSPQGLGSTLSMEKMPFHYDGVFRTEKRVAADGMEEVVPVPPPKFQFFTAVTPSPQDTGYTMFASSSLIFRYLPPTQSLDVLKQLTFTVSTHAFQANTLSGLPLVLSHPTTGKPCLRFHEPWPRSKTNFETMDVTIKGGGIASEEESLRVSEEIVALLYDRRVTYWHSWKKGDLVVNDNVSMMHTRSEFISGSDRELWRIHFD</sequence>
<dbReference type="InterPro" id="IPR042098">
    <property type="entry name" value="TauD-like_sf"/>
</dbReference>
<comment type="caution">
    <text evidence="3">The sequence shown here is derived from an EMBL/GenBank/DDBJ whole genome shotgun (WGS) entry which is preliminary data.</text>
</comment>
<dbReference type="Gene3D" id="3.60.130.10">
    <property type="entry name" value="Clavaminate synthase-like"/>
    <property type="match status" value="1"/>
</dbReference>
<proteinExistence type="predicted"/>
<dbReference type="Pfam" id="PF02668">
    <property type="entry name" value="TauD"/>
    <property type="match status" value="1"/>
</dbReference>
<protein>
    <submittedName>
        <fullName evidence="3">Pyoverdine/dityrosine biosynthesis protein</fullName>
    </submittedName>
</protein>
<dbReference type="GO" id="GO:0016491">
    <property type="term" value="F:oxidoreductase activity"/>
    <property type="evidence" value="ECO:0007669"/>
    <property type="project" value="UniProtKB-KW"/>
</dbReference>
<evidence type="ECO:0000313" key="4">
    <source>
        <dbReference type="Proteomes" id="UP001285441"/>
    </source>
</evidence>
<reference evidence="3" key="1">
    <citation type="journal article" date="2023" name="Mol. Phylogenet. Evol.">
        <title>Genome-scale phylogeny and comparative genomics of the fungal order Sordariales.</title>
        <authorList>
            <person name="Hensen N."/>
            <person name="Bonometti L."/>
            <person name="Westerberg I."/>
            <person name="Brannstrom I.O."/>
            <person name="Guillou S."/>
            <person name="Cros-Aarteil S."/>
            <person name="Calhoun S."/>
            <person name="Haridas S."/>
            <person name="Kuo A."/>
            <person name="Mondo S."/>
            <person name="Pangilinan J."/>
            <person name="Riley R."/>
            <person name="LaButti K."/>
            <person name="Andreopoulos B."/>
            <person name="Lipzen A."/>
            <person name="Chen C."/>
            <person name="Yan M."/>
            <person name="Daum C."/>
            <person name="Ng V."/>
            <person name="Clum A."/>
            <person name="Steindorff A."/>
            <person name="Ohm R.A."/>
            <person name="Martin F."/>
            <person name="Silar P."/>
            <person name="Natvig D.O."/>
            <person name="Lalanne C."/>
            <person name="Gautier V."/>
            <person name="Ament-Velasquez S.L."/>
            <person name="Kruys A."/>
            <person name="Hutchinson M.I."/>
            <person name="Powell A.J."/>
            <person name="Barry K."/>
            <person name="Miller A.N."/>
            <person name="Grigoriev I.V."/>
            <person name="Debuchy R."/>
            <person name="Gladieux P."/>
            <person name="Hiltunen Thoren M."/>
            <person name="Johannesson H."/>
        </authorList>
    </citation>
    <scope>NUCLEOTIDE SEQUENCE</scope>
    <source>
        <strain evidence="3">CBS 232.78</strain>
    </source>
</reference>
<feature type="domain" description="TauD/TfdA-like" evidence="2">
    <location>
        <begin position="485"/>
        <end position="644"/>
    </location>
</feature>
<name>A0AAE0U3K4_9PEZI</name>
<accession>A0AAE0U3K4</accession>